<reference evidence="2 3" key="1">
    <citation type="submission" date="2020-03" db="EMBL/GenBank/DDBJ databases">
        <authorList>
            <person name="Kim M.K."/>
        </authorList>
    </citation>
    <scope>NUCLEOTIDE SEQUENCE [LARGE SCALE GENOMIC DNA]</scope>
    <source>
        <strain evidence="2 3">BT328</strain>
    </source>
</reference>
<name>A0A6G9AZP6_9BACT</name>
<feature type="transmembrane region" description="Helical" evidence="1">
    <location>
        <begin position="56"/>
        <end position="77"/>
    </location>
</feature>
<keyword evidence="1" id="KW-1133">Transmembrane helix</keyword>
<dbReference type="Pfam" id="PF10990">
    <property type="entry name" value="DUF2809"/>
    <property type="match status" value="1"/>
</dbReference>
<dbReference type="Proteomes" id="UP000501802">
    <property type="component" value="Chromosome"/>
</dbReference>
<keyword evidence="3" id="KW-1185">Reference proteome</keyword>
<keyword evidence="1" id="KW-0472">Membrane</keyword>
<accession>A0A6G9AZP6</accession>
<feature type="transmembrane region" description="Helical" evidence="1">
    <location>
        <begin position="97"/>
        <end position="117"/>
    </location>
</feature>
<dbReference type="EMBL" id="CP050063">
    <property type="protein sequence ID" value="QIP17932.1"/>
    <property type="molecule type" value="Genomic_DNA"/>
</dbReference>
<evidence type="ECO:0000313" key="2">
    <source>
        <dbReference type="EMBL" id="QIP17932.1"/>
    </source>
</evidence>
<feature type="transmembrane region" description="Helical" evidence="1">
    <location>
        <begin position="32"/>
        <end position="49"/>
    </location>
</feature>
<evidence type="ECO:0000256" key="1">
    <source>
        <dbReference type="SAM" id="Phobius"/>
    </source>
</evidence>
<feature type="transmembrane region" description="Helical" evidence="1">
    <location>
        <begin position="7"/>
        <end position="26"/>
    </location>
</feature>
<dbReference type="KEGG" id="spib:G8759_23170"/>
<protein>
    <submittedName>
        <fullName evidence="2">DUF2809 domain-containing protein</fullName>
    </submittedName>
</protein>
<organism evidence="2 3">
    <name type="scientific">Spirosoma aureum</name>
    <dbReference type="NCBI Taxonomy" id="2692134"/>
    <lineage>
        <taxon>Bacteria</taxon>
        <taxon>Pseudomonadati</taxon>
        <taxon>Bacteroidota</taxon>
        <taxon>Cytophagia</taxon>
        <taxon>Cytophagales</taxon>
        <taxon>Cytophagaceae</taxon>
        <taxon>Spirosoma</taxon>
    </lineage>
</organism>
<gene>
    <name evidence="2" type="ORF">G8759_23170</name>
</gene>
<keyword evidence="1" id="KW-0812">Transmembrane</keyword>
<proteinExistence type="predicted"/>
<sequence length="128" mass="14428">MNLKFNTLYFTFAVLLFGIEILIAKFAHDPIIRPYVGDVLVSILIYCFVKSFLPTPVLPTALCVLLFSYTIEVMQYFHIVNRLGLQNSKTASTVIGTSFECIDLVAYTVGIAIVLYLEKVSTNRKHQS</sequence>
<evidence type="ECO:0000313" key="3">
    <source>
        <dbReference type="Proteomes" id="UP000501802"/>
    </source>
</evidence>
<dbReference type="AlphaFoldDB" id="A0A6G9AZP6"/>
<dbReference type="InterPro" id="IPR021257">
    <property type="entry name" value="DUF2809"/>
</dbReference>